<evidence type="ECO:0000256" key="2">
    <source>
        <dbReference type="ARBA" id="ARBA00007495"/>
    </source>
</evidence>
<proteinExistence type="inferred from homology"/>
<keyword evidence="6 12" id="KW-0378">Hydrolase</keyword>
<dbReference type="PANTHER" id="PTHR31490:SF88">
    <property type="entry name" value="BETA-XYLANASE"/>
    <property type="match status" value="1"/>
</dbReference>
<keyword evidence="5 10" id="KW-0732">Signal</keyword>
<organism evidence="12 13">
    <name type="scientific">Folsomia candida</name>
    <name type="common">Springtail</name>
    <dbReference type="NCBI Taxonomy" id="158441"/>
    <lineage>
        <taxon>Eukaryota</taxon>
        <taxon>Metazoa</taxon>
        <taxon>Ecdysozoa</taxon>
        <taxon>Arthropoda</taxon>
        <taxon>Hexapoda</taxon>
        <taxon>Collembola</taxon>
        <taxon>Entomobryomorpha</taxon>
        <taxon>Isotomoidea</taxon>
        <taxon>Isotomidae</taxon>
        <taxon>Proisotominae</taxon>
        <taxon>Folsomia</taxon>
    </lineage>
</organism>
<keyword evidence="8 12" id="KW-0326">Glycosidase</keyword>
<evidence type="ECO:0000259" key="11">
    <source>
        <dbReference type="PROSITE" id="PS51760"/>
    </source>
</evidence>
<dbReference type="EMBL" id="LNIX01000005">
    <property type="protein sequence ID" value="OXA53626.1"/>
    <property type="molecule type" value="Genomic_DNA"/>
</dbReference>
<keyword evidence="7" id="KW-0119">Carbohydrate metabolism</keyword>
<keyword evidence="4 12" id="KW-0858">Xylan degradation</keyword>
<evidence type="ECO:0000256" key="9">
    <source>
        <dbReference type="ARBA" id="ARBA00023326"/>
    </source>
</evidence>
<dbReference type="InterPro" id="IPR017853">
    <property type="entry name" value="GH"/>
</dbReference>
<dbReference type="PANTHER" id="PTHR31490">
    <property type="entry name" value="GLYCOSYL HYDROLASE"/>
    <property type="match status" value="1"/>
</dbReference>
<comment type="catalytic activity">
    <reaction evidence="1">
        <text>Endohydrolysis of (1-&gt;4)-beta-D-xylosidic linkages in xylans.</text>
        <dbReference type="EC" id="3.2.1.8"/>
    </reaction>
</comment>
<sequence>MATFKLVAVLLFTLYSSSVLGGPLEFSNVTSNIPVEDDSWREKALADIETHRKTDLRVTLTDSKGRALTDAKVHFEMKQQGFLFGTCVGVRQLMIDLSTSARFQQIILNNFNTIVFENDLKWPQWQTSQSNNDQNHRVSWTMDAINWAAQRNIKTRGHAMLWGSWRWSPSDIPRDPPGLRAAIANHVQDIGSRLQGHLVDWDVLNEPYSENDYTNLLGLDEVITWFRAARQADGQAKLFLNDYPHPGDSNFVNYDTEVLRRLVQGGAPVQAFGIQGHVGTEPWNIQQYQNMMNSFANTGVDLAVTEYDTEISNEQTDANFLRDFMLATFAHPRMKEFLVWGFWDSVHWKGRAPFFRADWTEKPALVVYRDLVFNQWWSNVTGRTDQDGFYSHRVFQGEYDIHVTTSVGKSQTFKTTVSHGQTAQSLSLVLD</sequence>
<dbReference type="Proteomes" id="UP000198287">
    <property type="component" value="Unassembled WGS sequence"/>
</dbReference>
<gene>
    <name evidence="12" type="ORF">Fcan01_11209</name>
</gene>
<dbReference type="InterPro" id="IPR044846">
    <property type="entry name" value="GH10"/>
</dbReference>
<reference evidence="12 13" key="1">
    <citation type="submission" date="2015-12" db="EMBL/GenBank/DDBJ databases">
        <title>The genome of Folsomia candida.</title>
        <authorList>
            <person name="Faddeeva A."/>
            <person name="Derks M.F."/>
            <person name="Anvar Y."/>
            <person name="Smit S."/>
            <person name="Van Straalen N."/>
            <person name="Roelofs D."/>
        </authorList>
    </citation>
    <scope>NUCLEOTIDE SEQUENCE [LARGE SCALE GENOMIC DNA]</scope>
    <source>
        <strain evidence="12 13">VU population</strain>
        <tissue evidence="12">Whole body</tissue>
    </source>
</reference>
<evidence type="ECO:0000256" key="1">
    <source>
        <dbReference type="ARBA" id="ARBA00000681"/>
    </source>
</evidence>
<evidence type="ECO:0000256" key="7">
    <source>
        <dbReference type="ARBA" id="ARBA00023277"/>
    </source>
</evidence>
<evidence type="ECO:0000313" key="12">
    <source>
        <dbReference type="EMBL" id="OXA53626.1"/>
    </source>
</evidence>
<feature type="domain" description="GH10" evidence="11">
    <location>
        <begin position="91"/>
        <end position="371"/>
    </location>
</feature>
<keyword evidence="9" id="KW-0624">Polysaccharide degradation</keyword>
<evidence type="ECO:0000256" key="4">
    <source>
        <dbReference type="ARBA" id="ARBA00022651"/>
    </source>
</evidence>
<evidence type="ECO:0000256" key="10">
    <source>
        <dbReference type="SAM" id="SignalP"/>
    </source>
</evidence>
<dbReference type="OMA" id="RNIFKMA"/>
<dbReference type="PRINTS" id="PR00134">
    <property type="entry name" value="GLHYDRLASE10"/>
</dbReference>
<feature type="signal peptide" evidence="10">
    <location>
        <begin position="1"/>
        <end position="21"/>
    </location>
</feature>
<feature type="chain" id="PRO_5011968531" description="endo-1,4-beta-xylanase" evidence="10">
    <location>
        <begin position="22"/>
        <end position="431"/>
    </location>
</feature>
<dbReference type="GO" id="GO:0031176">
    <property type="term" value="F:endo-1,4-beta-xylanase activity"/>
    <property type="evidence" value="ECO:0007669"/>
    <property type="project" value="UniProtKB-EC"/>
</dbReference>
<dbReference type="Pfam" id="PF00331">
    <property type="entry name" value="Glyco_hydro_10"/>
    <property type="match status" value="1"/>
</dbReference>
<dbReference type="InterPro" id="IPR001000">
    <property type="entry name" value="GH10_dom"/>
</dbReference>
<evidence type="ECO:0000256" key="8">
    <source>
        <dbReference type="ARBA" id="ARBA00023295"/>
    </source>
</evidence>
<dbReference type="SUPFAM" id="SSF51445">
    <property type="entry name" value="(Trans)glycosidases"/>
    <property type="match status" value="1"/>
</dbReference>
<dbReference type="Gene3D" id="3.20.20.80">
    <property type="entry name" value="Glycosidases"/>
    <property type="match status" value="1"/>
</dbReference>
<protein>
    <recommendedName>
        <fullName evidence="3">endo-1,4-beta-xylanase</fullName>
        <ecNumber evidence="3">3.2.1.8</ecNumber>
    </recommendedName>
</protein>
<evidence type="ECO:0000256" key="6">
    <source>
        <dbReference type="ARBA" id="ARBA00022801"/>
    </source>
</evidence>
<comment type="similarity">
    <text evidence="2">Belongs to the glycosyl hydrolase 10 (cellulase F) family.</text>
</comment>
<dbReference type="OrthoDB" id="9999337at2759"/>
<dbReference type="GO" id="GO:0045493">
    <property type="term" value="P:xylan catabolic process"/>
    <property type="evidence" value="ECO:0007669"/>
    <property type="project" value="UniProtKB-KW"/>
</dbReference>
<dbReference type="EC" id="3.2.1.8" evidence="3"/>
<evidence type="ECO:0000256" key="3">
    <source>
        <dbReference type="ARBA" id="ARBA00012590"/>
    </source>
</evidence>
<keyword evidence="13" id="KW-1185">Reference proteome</keyword>
<evidence type="ECO:0000256" key="5">
    <source>
        <dbReference type="ARBA" id="ARBA00022729"/>
    </source>
</evidence>
<dbReference type="AlphaFoldDB" id="A0A226EAF6"/>
<name>A0A226EAF6_FOLCA</name>
<comment type="caution">
    <text evidence="12">The sequence shown here is derived from an EMBL/GenBank/DDBJ whole genome shotgun (WGS) entry which is preliminary data.</text>
</comment>
<evidence type="ECO:0000313" key="13">
    <source>
        <dbReference type="Proteomes" id="UP000198287"/>
    </source>
</evidence>
<accession>A0A226EAF6</accession>
<dbReference type="PROSITE" id="PS51760">
    <property type="entry name" value="GH10_2"/>
    <property type="match status" value="1"/>
</dbReference>
<dbReference type="SMART" id="SM00633">
    <property type="entry name" value="Glyco_10"/>
    <property type="match status" value="1"/>
</dbReference>